<name>A0A319B196_ASPVC</name>
<evidence type="ECO:0000313" key="2">
    <source>
        <dbReference type="EMBL" id="PYH63980.1"/>
    </source>
</evidence>
<keyword evidence="3" id="KW-1185">Reference proteome</keyword>
<dbReference type="OrthoDB" id="2316594at2759"/>
<feature type="transmembrane region" description="Helical" evidence="1">
    <location>
        <begin position="6"/>
        <end position="22"/>
    </location>
</feature>
<protein>
    <recommendedName>
        <fullName evidence="4">Transmembrane protein</fullName>
    </recommendedName>
</protein>
<gene>
    <name evidence="2" type="ORF">BO88DRAFT_352063</name>
</gene>
<dbReference type="EMBL" id="KZ821647">
    <property type="protein sequence ID" value="PYH63980.1"/>
    <property type="molecule type" value="Genomic_DNA"/>
</dbReference>
<dbReference type="AlphaFoldDB" id="A0A319B196"/>
<reference evidence="2" key="1">
    <citation type="submission" date="2016-12" db="EMBL/GenBank/DDBJ databases">
        <title>The genomes of Aspergillus section Nigri reveals drivers in fungal speciation.</title>
        <authorList>
            <consortium name="DOE Joint Genome Institute"/>
            <person name="Vesth T.C."/>
            <person name="Nybo J."/>
            <person name="Theobald S."/>
            <person name="Brandl J."/>
            <person name="Frisvad J.C."/>
            <person name="Nielsen K.F."/>
            <person name="Lyhne E.K."/>
            <person name="Kogle M.E."/>
            <person name="Kuo A."/>
            <person name="Riley R."/>
            <person name="Clum A."/>
            <person name="Nolan M."/>
            <person name="Lipzen A."/>
            <person name="Salamov A."/>
            <person name="Henrissat B."/>
            <person name="Wiebenga A."/>
            <person name="De Vries R.P."/>
            <person name="Grigoriev I.V."/>
            <person name="Mortensen U.H."/>
            <person name="Andersen M.R."/>
            <person name="Baker S.E."/>
        </authorList>
    </citation>
    <scope>NUCLEOTIDE SEQUENCE [LARGE SCALE GENOMIC DNA]</scope>
    <source>
        <strain evidence="2">CBS 113365</strain>
    </source>
</reference>
<proteinExistence type="predicted"/>
<dbReference type="GeneID" id="37208156"/>
<evidence type="ECO:0000313" key="3">
    <source>
        <dbReference type="Proteomes" id="UP000248405"/>
    </source>
</evidence>
<sequence>MIKDFYIFYNIISSLSIFIYGFQDSRKSYTLSCILESCLILFKARQLLNPLIGIIFYYNTFISNIIELFYKAAFLSLYPDIKVQVLYTLINLHAIKIFYSRLNIIISALEINQRNLNTKQILDLMAVRQDNSPIPLYIYIIKYIFREICMEQQAVHTGFNYYIFKNKVLDSNLTPAQLELLK</sequence>
<accession>A0A319B196</accession>
<organism evidence="2 3">
    <name type="scientific">Aspergillus vadensis (strain CBS 113365 / IMI 142717 / IBT 24658)</name>
    <dbReference type="NCBI Taxonomy" id="1448311"/>
    <lineage>
        <taxon>Eukaryota</taxon>
        <taxon>Fungi</taxon>
        <taxon>Dikarya</taxon>
        <taxon>Ascomycota</taxon>
        <taxon>Pezizomycotina</taxon>
        <taxon>Eurotiomycetes</taxon>
        <taxon>Eurotiomycetidae</taxon>
        <taxon>Eurotiales</taxon>
        <taxon>Aspergillaceae</taxon>
        <taxon>Aspergillus</taxon>
        <taxon>Aspergillus subgen. Circumdati</taxon>
    </lineage>
</organism>
<evidence type="ECO:0000256" key="1">
    <source>
        <dbReference type="SAM" id="Phobius"/>
    </source>
</evidence>
<feature type="transmembrane region" description="Helical" evidence="1">
    <location>
        <begin position="47"/>
        <end position="66"/>
    </location>
</feature>
<keyword evidence="1" id="KW-1133">Transmembrane helix</keyword>
<keyword evidence="1" id="KW-0812">Transmembrane</keyword>
<keyword evidence="1" id="KW-0472">Membrane</keyword>
<dbReference type="RefSeq" id="XP_025557774.1">
    <property type="nucleotide sequence ID" value="XM_025703564.1"/>
</dbReference>
<dbReference type="Proteomes" id="UP000248405">
    <property type="component" value="Unassembled WGS sequence"/>
</dbReference>
<evidence type="ECO:0008006" key="4">
    <source>
        <dbReference type="Google" id="ProtNLM"/>
    </source>
</evidence>